<evidence type="ECO:0000313" key="2">
    <source>
        <dbReference type="EMBL" id="KAG9062343.1"/>
    </source>
</evidence>
<gene>
    <name evidence="2" type="ORF">KI688_005258</name>
</gene>
<protein>
    <submittedName>
        <fullName evidence="2">Uncharacterized protein</fullName>
    </submittedName>
</protein>
<proteinExistence type="predicted"/>
<sequence>MAFLDGTSETDAMLCRAKTPHCRHTSPALASDPATLPSAVDKDDENETTIDDLNIMDVCRKKYKKDLVVDDGEDVLETDLTELKAELERDLSKVKLSLPDTLKRPKATENSTLFVWHVVWHTT</sequence>
<accession>A0A9P7XKU7</accession>
<organism evidence="2 3">
    <name type="scientific">Linnemannia hyalina</name>
    <dbReference type="NCBI Taxonomy" id="64524"/>
    <lineage>
        <taxon>Eukaryota</taxon>
        <taxon>Fungi</taxon>
        <taxon>Fungi incertae sedis</taxon>
        <taxon>Mucoromycota</taxon>
        <taxon>Mortierellomycotina</taxon>
        <taxon>Mortierellomycetes</taxon>
        <taxon>Mortierellales</taxon>
        <taxon>Mortierellaceae</taxon>
        <taxon>Linnemannia</taxon>
    </lineage>
</organism>
<keyword evidence="3" id="KW-1185">Reference proteome</keyword>
<reference evidence="2" key="1">
    <citation type="submission" date="2021-06" db="EMBL/GenBank/DDBJ databases">
        <title>Genome Sequence of Mortierella hyaline Strain SCG-10, a Cold-Adapted, Nitrate-Reducing Fungus Isolated from Soil in Minnesota, USA.</title>
        <authorList>
            <person name="Aldossari N."/>
        </authorList>
    </citation>
    <scope>NUCLEOTIDE SEQUENCE</scope>
    <source>
        <strain evidence="2">SCG-10</strain>
    </source>
</reference>
<feature type="region of interest" description="Disordered" evidence="1">
    <location>
        <begin position="23"/>
        <end position="45"/>
    </location>
</feature>
<dbReference type="AlphaFoldDB" id="A0A9P7XKU7"/>
<dbReference type="EMBL" id="JAHRHY010000019">
    <property type="protein sequence ID" value="KAG9062343.1"/>
    <property type="molecule type" value="Genomic_DNA"/>
</dbReference>
<comment type="caution">
    <text evidence="2">The sequence shown here is derived from an EMBL/GenBank/DDBJ whole genome shotgun (WGS) entry which is preliminary data.</text>
</comment>
<evidence type="ECO:0000313" key="3">
    <source>
        <dbReference type="Proteomes" id="UP000707451"/>
    </source>
</evidence>
<dbReference type="Proteomes" id="UP000707451">
    <property type="component" value="Unassembled WGS sequence"/>
</dbReference>
<evidence type="ECO:0000256" key="1">
    <source>
        <dbReference type="SAM" id="MobiDB-lite"/>
    </source>
</evidence>
<name>A0A9P7XKU7_9FUNG</name>